<sequence>MGGERSRRTAATVVVGGAAAAMLLVMVAPAAIQRVQDRLDQTVRYPSGSAAKADRTEVPRWLPDSATGIAFLASGDEGERLIRATVPDRALPTACTTTGHTLDDPHLRAHWFPTDTPRRATAHCGQYDVALVGDRLYGWRGAPATAGARTAGPTG</sequence>
<accession>A0A3N4R5Y8</accession>
<keyword evidence="3" id="KW-1185">Reference proteome</keyword>
<keyword evidence="1" id="KW-0472">Membrane</keyword>
<reference evidence="2 3" key="1">
    <citation type="submission" date="2018-11" db="EMBL/GenBank/DDBJ databases">
        <title>Sequencing the genomes of 1000 actinobacteria strains.</title>
        <authorList>
            <person name="Klenk H.-P."/>
        </authorList>
    </citation>
    <scope>NUCLEOTIDE SEQUENCE [LARGE SCALE GENOMIC DNA]</scope>
    <source>
        <strain evidence="2 3">DSM 44781</strain>
    </source>
</reference>
<dbReference type="Proteomes" id="UP000266906">
    <property type="component" value="Unassembled WGS sequence"/>
</dbReference>
<evidence type="ECO:0000256" key="1">
    <source>
        <dbReference type="SAM" id="Phobius"/>
    </source>
</evidence>
<feature type="transmembrane region" description="Helical" evidence="1">
    <location>
        <begin position="12"/>
        <end position="32"/>
    </location>
</feature>
<keyword evidence="1" id="KW-0812">Transmembrane</keyword>
<protein>
    <submittedName>
        <fullName evidence="2">Uncharacterized protein</fullName>
    </submittedName>
</protein>
<dbReference type="EMBL" id="RKQG01000002">
    <property type="protein sequence ID" value="RPE28818.1"/>
    <property type="molecule type" value="Genomic_DNA"/>
</dbReference>
<gene>
    <name evidence="2" type="ORF">EDD38_5962</name>
</gene>
<evidence type="ECO:0000313" key="2">
    <source>
        <dbReference type="EMBL" id="RPE28818.1"/>
    </source>
</evidence>
<keyword evidence="1" id="KW-1133">Transmembrane helix</keyword>
<dbReference type="RefSeq" id="WP_123820553.1">
    <property type="nucleotide sequence ID" value="NZ_RKQG01000002.1"/>
</dbReference>
<evidence type="ECO:0000313" key="3">
    <source>
        <dbReference type="Proteomes" id="UP000266906"/>
    </source>
</evidence>
<comment type="caution">
    <text evidence="2">The sequence shown here is derived from an EMBL/GenBank/DDBJ whole genome shotgun (WGS) entry which is preliminary data.</text>
</comment>
<name>A0A3N4R5Y8_9ACTN</name>
<organism evidence="2 3">
    <name type="scientific">Kitasatospora cineracea</name>
    <dbReference type="NCBI Taxonomy" id="88074"/>
    <lineage>
        <taxon>Bacteria</taxon>
        <taxon>Bacillati</taxon>
        <taxon>Actinomycetota</taxon>
        <taxon>Actinomycetes</taxon>
        <taxon>Kitasatosporales</taxon>
        <taxon>Streptomycetaceae</taxon>
        <taxon>Kitasatospora</taxon>
    </lineage>
</organism>
<proteinExistence type="predicted"/>
<dbReference type="AlphaFoldDB" id="A0A3N4R5Y8"/>